<dbReference type="GO" id="GO:0000049">
    <property type="term" value="F:tRNA binding"/>
    <property type="evidence" value="ECO:0007669"/>
    <property type="project" value="TreeGrafter"/>
</dbReference>
<proteinExistence type="inferred from homology"/>
<dbReference type="SUPFAM" id="SSF81891">
    <property type="entry name" value="Poly A polymerase C-terminal region-like"/>
    <property type="match status" value="1"/>
</dbReference>
<dbReference type="SUPFAM" id="SSF81301">
    <property type="entry name" value="Nucleotidyltransferase"/>
    <property type="match status" value="1"/>
</dbReference>
<keyword evidence="4" id="KW-0548">Nucleotidyltransferase</keyword>
<dbReference type="PROSITE" id="PS51831">
    <property type="entry name" value="HD"/>
    <property type="match status" value="1"/>
</dbReference>
<dbReference type="InterPro" id="IPR006674">
    <property type="entry name" value="HD_domain"/>
</dbReference>
<dbReference type="InterPro" id="IPR043519">
    <property type="entry name" value="NT_sf"/>
</dbReference>
<dbReference type="Gene3D" id="1.10.246.80">
    <property type="match status" value="1"/>
</dbReference>
<dbReference type="GO" id="GO:0008033">
    <property type="term" value="P:tRNA processing"/>
    <property type="evidence" value="ECO:0007669"/>
    <property type="project" value="UniProtKB-KW"/>
</dbReference>
<keyword evidence="5" id="KW-0479">Metal-binding</keyword>
<reference evidence="11 12" key="1">
    <citation type="journal article" date="2015" name="Nature">
        <title>rRNA introns, odd ribosomes, and small enigmatic genomes across a large radiation of phyla.</title>
        <authorList>
            <person name="Brown C.T."/>
            <person name="Hug L.A."/>
            <person name="Thomas B.C."/>
            <person name="Sharon I."/>
            <person name="Castelle C.J."/>
            <person name="Singh A."/>
            <person name="Wilkins M.J."/>
            <person name="Williams K.H."/>
            <person name="Banfield J.F."/>
        </authorList>
    </citation>
    <scope>NUCLEOTIDE SEQUENCE [LARGE SCALE GENOMIC DNA]</scope>
</reference>
<organism evidence="11 12">
    <name type="scientific">Candidatus Kaiserbacteria bacterium GW2011_GWB1_52_6</name>
    <dbReference type="NCBI Taxonomy" id="1618674"/>
    <lineage>
        <taxon>Bacteria</taxon>
        <taxon>Candidatus Kaiseribacteriota</taxon>
    </lineage>
</organism>
<dbReference type="Proteomes" id="UP000034185">
    <property type="component" value="Unassembled WGS sequence"/>
</dbReference>
<dbReference type="Gene3D" id="3.30.460.10">
    <property type="entry name" value="Beta Polymerase, domain 2"/>
    <property type="match status" value="1"/>
</dbReference>
<dbReference type="PANTHER" id="PTHR46173:SF1">
    <property type="entry name" value="CCA TRNA NUCLEOTIDYLTRANSFERASE 1, MITOCHONDRIAL"/>
    <property type="match status" value="1"/>
</dbReference>
<evidence type="ECO:0000256" key="4">
    <source>
        <dbReference type="ARBA" id="ARBA00022695"/>
    </source>
</evidence>
<keyword evidence="6" id="KW-0547">Nucleotide-binding</keyword>
<feature type="domain" description="HD" evidence="10">
    <location>
        <begin position="345"/>
        <end position="447"/>
    </location>
</feature>
<dbReference type="PANTHER" id="PTHR46173">
    <property type="entry name" value="CCA TRNA NUCLEOTIDYLTRANSFERASE 1, MITOCHONDRIAL"/>
    <property type="match status" value="1"/>
</dbReference>
<dbReference type="Pfam" id="PF12627">
    <property type="entry name" value="PolyA_pol_RNAbd"/>
    <property type="match status" value="1"/>
</dbReference>
<evidence type="ECO:0000313" key="12">
    <source>
        <dbReference type="Proteomes" id="UP000034185"/>
    </source>
</evidence>
<dbReference type="PATRIC" id="fig|1618674.3.peg.337"/>
<dbReference type="CDD" id="cd00077">
    <property type="entry name" value="HDc"/>
    <property type="match status" value="1"/>
</dbReference>
<dbReference type="InterPro" id="IPR002646">
    <property type="entry name" value="PolA_pol_head_dom"/>
</dbReference>
<dbReference type="EMBL" id="LCRA01000010">
    <property type="protein sequence ID" value="KKW27630.1"/>
    <property type="molecule type" value="Genomic_DNA"/>
</dbReference>
<dbReference type="AlphaFoldDB" id="A0A0G1XA02"/>
<dbReference type="InterPro" id="IPR003607">
    <property type="entry name" value="HD/PDEase_dom"/>
</dbReference>
<comment type="similarity">
    <text evidence="8">Belongs to the tRNA nucleotidyltransferase/poly(A) polymerase family.</text>
</comment>
<gene>
    <name evidence="11" type="ORF">UY70_C0010G0015</name>
</gene>
<dbReference type="GO" id="GO:0046872">
    <property type="term" value="F:metal ion binding"/>
    <property type="evidence" value="ECO:0007669"/>
    <property type="project" value="UniProtKB-KW"/>
</dbReference>
<evidence type="ECO:0000256" key="6">
    <source>
        <dbReference type="ARBA" id="ARBA00022741"/>
    </source>
</evidence>
<dbReference type="Pfam" id="PF01966">
    <property type="entry name" value="HD"/>
    <property type="match status" value="1"/>
</dbReference>
<keyword evidence="2 8" id="KW-0808">Transferase</keyword>
<keyword evidence="3" id="KW-0819">tRNA processing</keyword>
<evidence type="ECO:0000313" key="11">
    <source>
        <dbReference type="EMBL" id="KKW27630.1"/>
    </source>
</evidence>
<feature type="region of interest" description="Disordered" evidence="9">
    <location>
        <begin position="532"/>
        <end position="582"/>
    </location>
</feature>
<evidence type="ECO:0000256" key="1">
    <source>
        <dbReference type="ARBA" id="ARBA00001946"/>
    </source>
</evidence>
<evidence type="ECO:0000256" key="2">
    <source>
        <dbReference type="ARBA" id="ARBA00022679"/>
    </source>
</evidence>
<evidence type="ECO:0000256" key="8">
    <source>
        <dbReference type="RuleBase" id="RU003953"/>
    </source>
</evidence>
<dbReference type="InterPro" id="IPR032828">
    <property type="entry name" value="PolyA_RNA-bd"/>
</dbReference>
<dbReference type="SMART" id="SM00471">
    <property type="entry name" value="HDc"/>
    <property type="match status" value="1"/>
</dbReference>
<evidence type="ECO:0000256" key="3">
    <source>
        <dbReference type="ARBA" id="ARBA00022694"/>
    </source>
</evidence>
<dbReference type="GO" id="GO:0000166">
    <property type="term" value="F:nucleotide binding"/>
    <property type="evidence" value="ECO:0007669"/>
    <property type="project" value="UniProtKB-KW"/>
</dbReference>
<comment type="caution">
    <text evidence="11">The sequence shown here is derived from an EMBL/GenBank/DDBJ whole genome shotgun (WGS) entry which is preliminary data.</text>
</comment>
<name>A0A0G1XA02_9BACT</name>
<dbReference type="InterPro" id="IPR006675">
    <property type="entry name" value="HDIG_dom"/>
</dbReference>
<feature type="non-terminal residue" evidence="11">
    <location>
        <position position="1"/>
    </location>
</feature>
<accession>A0A0G1XA02</accession>
<evidence type="ECO:0000259" key="10">
    <source>
        <dbReference type="PROSITE" id="PS51831"/>
    </source>
</evidence>
<evidence type="ECO:0000256" key="5">
    <source>
        <dbReference type="ARBA" id="ARBA00022723"/>
    </source>
</evidence>
<protein>
    <submittedName>
        <fullName evidence="11">PolyA polymerase</fullName>
    </submittedName>
</protein>
<dbReference type="NCBIfam" id="TIGR00277">
    <property type="entry name" value="HDIG"/>
    <property type="match status" value="1"/>
</dbReference>
<keyword evidence="7" id="KW-0460">Magnesium</keyword>
<sequence length="582" mass="66405">EDPLFHLCADTGNRTPTSSLARTRSTTKPYPRVNALDYTEDEHPSNFSCAPARIRTWNSSSEDCRDIRFTTRANIRMIRARSHKYNARVTIAQMNVSLIVPQEVKNLSQTLKKAGFGAYLVGGCVRDLLIEREPKDWDITTNATPEEIQKLFKETFYENKYGTVGVVTESADPRLKVIEITPYRIEGKYSNRRHPDEVHFSDKLSNDLKRRDFTINAIAYDVEDDTFVDEHGGREDLARKIIKTVGVPHERFEEDALRMLRAVRISAELDFAIDTQTAAGIATHATLLKQISQERIRDELIRILLSPRPMQALYVAQKLGILSSVIPELMAAIGIDQNQAHSYDVFEHSLRALQHAADKNWSLEIRLAALLHDIGKPATRLWSDDKKDWTFHGHEVVGAKIARKILNDLRFPKETIDTVIKLIRWHMFFSDPDKVTLSAVRRVITNVGTEHIKDLLNMRICDRVGTGRPKEQPFRLRKYMSMVDEALRDPVSVAMLKIGGSHIIEVGLEKAGPRIGWILHALLEEVLDEPQKNTSDYLEKRTQEMSKLNDEELKKLGEAGKDRKAEEDEAAIRGLREKHHVS</sequence>
<dbReference type="GO" id="GO:0016779">
    <property type="term" value="F:nucleotidyltransferase activity"/>
    <property type="evidence" value="ECO:0007669"/>
    <property type="project" value="UniProtKB-KW"/>
</dbReference>
<evidence type="ECO:0000256" key="9">
    <source>
        <dbReference type="SAM" id="MobiDB-lite"/>
    </source>
</evidence>
<dbReference type="CDD" id="cd05398">
    <property type="entry name" value="NT_ClassII-CCAase"/>
    <property type="match status" value="1"/>
</dbReference>
<feature type="compositionally biased region" description="Basic and acidic residues" evidence="9">
    <location>
        <begin position="537"/>
        <end position="575"/>
    </location>
</feature>
<keyword evidence="8" id="KW-0694">RNA-binding</keyword>
<dbReference type="Pfam" id="PF01743">
    <property type="entry name" value="PolyA_pol"/>
    <property type="match status" value="1"/>
</dbReference>
<comment type="cofactor">
    <cofactor evidence="1">
        <name>Mg(2+)</name>
        <dbReference type="ChEBI" id="CHEBI:18420"/>
    </cofactor>
</comment>
<dbReference type="Gene3D" id="1.10.3090.10">
    <property type="entry name" value="cca-adding enzyme, domain 2"/>
    <property type="match status" value="1"/>
</dbReference>
<dbReference type="InterPro" id="IPR050264">
    <property type="entry name" value="Bact_CCA-adding_enz_type3_sf"/>
</dbReference>
<evidence type="ECO:0000256" key="7">
    <source>
        <dbReference type="ARBA" id="ARBA00022842"/>
    </source>
</evidence>